<dbReference type="PANTHER" id="PTHR43214">
    <property type="entry name" value="TWO-COMPONENT RESPONSE REGULATOR"/>
    <property type="match status" value="1"/>
</dbReference>
<dbReference type="CDD" id="cd06170">
    <property type="entry name" value="LuxR_C_like"/>
    <property type="match status" value="1"/>
</dbReference>
<dbReference type="SUPFAM" id="SSF46894">
    <property type="entry name" value="C-terminal effector domain of the bipartite response regulators"/>
    <property type="match status" value="1"/>
</dbReference>
<reference evidence="4" key="1">
    <citation type="submission" date="2018-02" db="EMBL/GenBank/DDBJ databases">
        <authorList>
            <person name="Hausmann B."/>
        </authorList>
    </citation>
    <scope>NUCLEOTIDE SEQUENCE [LARGE SCALE GENOMIC DNA]</scope>
    <source>
        <strain evidence="4">Peat soil MAG SbA5</strain>
    </source>
</reference>
<evidence type="ECO:0000313" key="4">
    <source>
        <dbReference type="Proteomes" id="UP000239735"/>
    </source>
</evidence>
<dbReference type="InterPro" id="IPR000792">
    <property type="entry name" value="Tscrpt_reg_LuxR_C"/>
</dbReference>
<dbReference type="Proteomes" id="UP000239735">
    <property type="component" value="Unassembled WGS sequence"/>
</dbReference>
<evidence type="ECO:0000256" key="1">
    <source>
        <dbReference type="ARBA" id="ARBA00023125"/>
    </source>
</evidence>
<proteinExistence type="predicted"/>
<name>A0A2N9LLR2_9BACT</name>
<dbReference type="GO" id="GO:0006355">
    <property type="term" value="P:regulation of DNA-templated transcription"/>
    <property type="evidence" value="ECO:0007669"/>
    <property type="project" value="InterPro"/>
</dbReference>
<dbReference type="SMART" id="SM00421">
    <property type="entry name" value="HTH_LUXR"/>
    <property type="match status" value="1"/>
</dbReference>
<dbReference type="PRINTS" id="PR00038">
    <property type="entry name" value="HTHLUXR"/>
</dbReference>
<dbReference type="InterPro" id="IPR011006">
    <property type="entry name" value="CheY-like_superfamily"/>
</dbReference>
<gene>
    <name evidence="3" type="ORF">SBA5_430046</name>
</gene>
<dbReference type="EMBL" id="OKRB01000101">
    <property type="protein sequence ID" value="SPE24167.1"/>
    <property type="molecule type" value="Genomic_DNA"/>
</dbReference>
<protein>
    <submittedName>
        <fullName evidence="3">Two-component system regulatory protein</fullName>
    </submittedName>
</protein>
<dbReference type="OrthoDB" id="117354at2"/>
<keyword evidence="1" id="KW-0238">DNA-binding</keyword>
<accession>A0A2N9LLR2</accession>
<dbReference type="PROSITE" id="PS50043">
    <property type="entry name" value="HTH_LUXR_2"/>
    <property type="match status" value="1"/>
</dbReference>
<dbReference type="Pfam" id="PF00196">
    <property type="entry name" value="GerE"/>
    <property type="match status" value="1"/>
</dbReference>
<evidence type="ECO:0000313" key="3">
    <source>
        <dbReference type="EMBL" id="SPE24167.1"/>
    </source>
</evidence>
<organism evidence="3 4">
    <name type="scientific">Candidatus Sulfuritelmatomonas gaucii</name>
    <dbReference type="NCBI Taxonomy" id="2043161"/>
    <lineage>
        <taxon>Bacteria</taxon>
        <taxon>Pseudomonadati</taxon>
        <taxon>Acidobacteriota</taxon>
        <taxon>Terriglobia</taxon>
        <taxon>Terriglobales</taxon>
        <taxon>Acidobacteriaceae</taxon>
        <taxon>Candidatus Sulfuritelmatomonas</taxon>
    </lineage>
</organism>
<dbReference type="InterPro" id="IPR016032">
    <property type="entry name" value="Sig_transdc_resp-reg_C-effctor"/>
</dbReference>
<dbReference type="AlphaFoldDB" id="A0A2N9LLR2"/>
<dbReference type="InterPro" id="IPR039420">
    <property type="entry name" value="WalR-like"/>
</dbReference>
<dbReference type="GO" id="GO:0003677">
    <property type="term" value="F:DNA binding"/>
    <property type="evidence" value="ECO:0007669"/>
    <property type="project" value="UniProtKB-KW"/>
</dbReference>
<evidence type="ECO:0000259" key="2">
    <source>
        <dbReference type="PROSITE" id="PS50043"/>
    </source>
</evidence>
<sequence length="238" mass="25972">MTPKNPGPQTIRVGLIAGEPVRDAGLKTIFDLPAQDDQAQLVPVIGSLMELLALDGIEYVVVDLHSSLGGLEALETIRRVRPEIRSIVIGPEGDEELMLTSIIAGARAYLGHSAGPEIVRKAIEVVTTGSIWAPRRLLCRVIDRLLSTPSVQQATTVQQLTPREQQVLELILNAHSTREIAARLGIEQRTVKAYIGRLMRKTGADNRVKLSVSALSRSMMPDFEGRKTRDSVTGQITN</sequence>
<dbReference type="SUPFAM" id="SSF52172">
    <property type="entry name" value="CheY-like"/>
    <property type="match status" value="1"/>
</dbReference>
<dbReference type="Gene3D" id="3.40.50.2300">
    <property type="match status" value="1"/>
</dbReference>
<feature type="domain" description="HTH luxR-type" evidence="2">
    <location>
        <begin position="153"/>
        <end position="218"/>
    </location>
</feature>